<evidence type="ECO:0000313" key="4">
    <source>
        <dbReference type="EMBL" id="EJU04501.1"/>
    </source>
</evidence>
<dbReference type="HOGENOM" id="CLU_013253_3_0_1"/>
<name>M5G2Q1_DACPD</name>
<dbReference type="InterPro" id="IPR001461">
    <property type="entry name" value="Aspartic_peptidase_A1"/>
</dbReference>
<keyword evidence="4" id="KW-0378">Hydrolase</keyword>
<organism evidence="4 5">
    <name type="scientific">Dacryopinax primogenitus (strain DJM 731)</name>
    <name type="common">Brown rot fungus</name>
    <dbReference type="NCBI Taxonomy" id="1858805"/>
    <lineage>
        <taxon>Eukaryota</taxon>
        <taxon>Fungi</taxon>
        <taxon>Dikarya</taxon>
        <taxon>Basidiomycota</taxon>
        <taxon>Agaricomycotina</taxon>
        <taxon>Dacrymycetes</taxon>
        <taxon>Dacrymycetales</taxon>
        <taxon>Dacrymycetaceae</taxon>
        <taxon>Dacryopinax</taxon>
    </lineage>
</organism>
<dbReference type="InterPro" id="IPR033121">
    <property type="entry name" value="PEPTIDASE_A1"/>
</dbReference>
<dbReference type="PANTHER" id="PTHR47966">
    <property type="entry name" value="BETA-SITE APP-CLEAVING ENZYME, ISOFORM A-RELATED"/>
    <property type="match status" value="1"/>
</dbReference>
<comment type="similarity">
    <text evidence="1">Belongs to the peptidase A1 family.</text>
</comment>
<keyword evidence="4" id="KW-0645">Protease</keyword>
<evidence type="ECO:0000313" key="5">
    <source>
        <dbReference type="Proteomes" id="UP000030653"/>
    </source>
</evidence>
<evidence type="ECO:0000259" key="3">
    <source>
        <dbReference type="PROSITE" id="PS51767"/>
    </source>
</evidence>
<dbReference type="Pfam" id="PF00026">
    <property type="entry name" value="Asp"/>
    <property type="match status" value="1"/>
</dbReference>
<dbReference type="RefSeq" id="XP_040631395.1">
    <property type="nucleotide sequence ID" value="XM_040768106.1"/>
</dbReference>
<reference evidence="4 5" key="1">
    <citation type="journal article" date="2012" name="Science">
        <title>The Paleozoic origin of enzymatic lignin decomposition reconstructed from 31 fungal genomes.</title>
        <authorList>
            <person name="Floudas D."/>
            <person name="Binder M."/>
            <person name="Riley R."/>
            <person name="Barry K."/>
            <person name="Blanchette R.A."/>
            <person name="Henrissat B."/>
            <person name="Martinez A.T."/>
            <person name="Otillar R."/>
            <person name="Spatafora J.W."/>
            <person name="Yadav J.S."/>
            <person name="Aerts A."/>
            <person name="Benoit I."/>
            <person name="Boyd A."/>
            <person name="Carlson A."/>
            <person name="Copeland A."/>
            <person name="Coutinho P.M."/>
            <person name="de Vries R.P."/>
            <person name="Ferreira P."/>
            <person name="Findley K."/>
            <person name="Foster B."/>
            <person name="Gaskell J."/>
            <person name="Glotzer D."/>
            <person name="Gorecki P."/>
            <person name="Heitman J."/>
            <person name="Hesse C."/>
            <person name="Hori C."/>
            <person name="Igarashi K."/>
            <person name="Jurgens J.A."/>
            <person name="Kallen N."/>
            <person name="Kersten P."/>
            <person name="Kohler A."/>
            <person name="Kuees U."/>
            <person name="Kumar T.K.A."/>
            <person name="Kuo A."/>
            <person name="LaButti K."/>
            <person name="Larrondo L.F."/>
            <person name="Lindquist E."/>
            <person name="Ling A."/>
            <person name="Lombard V."/>
            <person name="Lucas S."/>
            <person name="Lundell T."/>
            <person name="Martin R."/>
            <person name="McLaughlin D.J."/>
            <person name="Morgenstern I."/>
            <person name="Morin E."/>
            <person name="Murat C."/>
            <person name="Nagy L.G."/>
            <person name="Nolan M."/>
            <person name="Ohm R.A."/>
            <person name="Patyshakuliyeva A."/>
            <person name="Rokas A."/>
            <person name="Ruiz-Duenas F.J."/>
            <person name="Sabat G."/>
            <person name="Salamov A."/>
            <person name="Samejima M."/>
            <person name="Schmutz J."/>
            <person name="Slot J.C."/>
            <person name="St John F."/>
            <person name="Stenlid J."/>
            <person name="Sun H."/>
            <person name="Sun S."/>
            <person name="Syed K."/>
            <person name="Tsang A."/>
            <person name="Wiebenga A."/>
            <person name="Young D."/>
            <person name="Pisabarro A."/>
            <person name="Eastwood D.C."/>
            <person name="Martin F."/>
            <person name="Cullen D."/>
            <person name="Grigoriev I.V."/>
            <person name="Hibbett D.S."/>
        </authorList>
    </citation>
    <scope>NUCLEOTIDE SEQUENCE [LARGE SCALE GENOMIC DNA]</scope>
    <source>
        <strain evidence="4 5">DJM-731 SS1</strain>
    </source>
</reference>
<dbReference type="PANTHER" id="PTHR47966:SF51">
    <property type="entry name" value="BETA-SITE APP-CLEAVING ENZYME, ISOFORM A-RELATED"/>
    <property type="match status" value="1"/>
</dbReference>
<dbReference type="PRINTS" id="PR00792">
    <property type="entry name" value="PEPSIN"/>
</dbReference>
<dbReference type="EMBL" id="JH795858">
    <property type="protein sequence ID" value="EJU04501.1"/>
    <property type="molecule type" value="Genomic_DNA"/>
</dbReference>
<keyword evidence="5" id="KW-1185">Reference proteome</keyword>
<evidence type="ECO:0000256" key="2">
    <source>
        <dbReference type="PIRSR" id="PIRSR601461-2"/>
    </source>
</evidence>
<dbReference type="GO" id="GO:0006508">
    <property type="term" value="P:proteolysis"/>
    <property type="evidence" value="ECO:0007669"/>
    <property type="project" value="UniProtKB-KW"/>
</dbReference>
<dbReference type="OrthoDB" id="3197764at2759"/>
<dbReference type="GeneID" id="63683168"/>
<dbReference type="InterPro" id="IPR034164">
    <property type="entry name" value="Pepsin-like_dom"/>
</dbReference>
<protein>
    <submittedName>
        <fullName evidence="4">Acid protease</fullName>
    </submittedName>
</protein>
<dbReference type="Proteomes" id="UP000030653">
    <property type="component" value="Unassembled WGS sequence"/>
</dbReference>
<proteinExistence type="inferred from homology"/>
<dbReference type="AlphaFoldDB" id="M5G2Q1"/>
<keyword evidence="2" id="KW-1015">Disulfide bond</keyword>
<dbReference type="CDD" id="cd05471">
    <property type="entry name" value="pepsin_like"/>
    <property type="match status" value="1"/>
</dbReference>
<feature type="disulfide bond" evidence="2">
    <location>
        <begin position="69"/>
        <end position="74"/>
    </location>
</feature>
<evidence type="ECO:0000256" key="1">
    <source>
        <dbReference type="ARBA" id="ARBA00007447"/>
    </source>
</evidence>
<dbReference type="GO" id="GO:0004190">
    <property type="term" value="F:aspartic-type endopeptidase activity"/>
    <property type="evidence" value="ECO:0007669"/>
    <property type="project" value="InterPro"/>
</dbReference>
<accession>M5G2Q1</accession>
<dbReference type="PROSITE" id="PS51767">
    <property type="entry name" value="PEPTIDASE_A1"/>
    <property type="match status" value="1"/>
</dbReference>
<dbReference type="Gene3D" id="2.40.70.10">
    <property type="entry name" value="Acid Proteases"/>
    <property type="match status" value="2"/>
</dbReference>
<dbReference type="SUPFAM" id="SSF50630">
    <property type="entry name" value="Acid proteases"/>
    <property type="match status" value="1"/>
</dbReference>
<gene>
    <name evidence="4" type="ORF">DACRYDRAFT_105560</name>
</gene>
<feature type="domain" description="Peptidase A1" evidence="3">
    <location>
        <begin position="38"/>
        <end position="358"/>
    </location>
</feature>
<sequence length="374" mass="40420">MTVDRFIVDVSNHSAGRPTAPIFPANTVLSTVPLQLSYIAPITLGGNEPALEVLLDAGAPDVWVDSVFCTGTNCNGHNKYHPGPKFVNLSIKDTEIYGGGGPDETFITWRVNDSVTFGDITIPTTTLGAAVRIGPDQSYDGNFGIAKAYYAQCSYSNIYPNFVENMYLQGIIKNPVIAFYQLDGSESVPSGVVSQASIGGLDANKFTGQVDWIPMGPQFMWTNPTSTRWVQASPSATVQDATEEFNHPAITFDTGDPGLLGLPHDDWVTLMSLLGAEGPDSNGNYLIPWESTMTWNFYGSQMRNYTFNLADTTTDNGSGFCNPSANDAGDTTNWITGAPFLHQYYIAFHYAANLMGFATRNLGASAAHSSPYFS</sequence>
<dbReference type="InterPro" id="IPR021109">
    <property type="entry name" value="Peptidase_aspartic_dom_sf"/>
</dbReference>